<gene>
    <name evidence="2" type="ORF">N0F65_008278</name>
</gene>
<keyword evidence="3" id="KW-1185">Reference proteome</keyword>
<dbReference type="EMBL" id="DAKRPA010000154">
    <property type="protein sequence ID" value="DAZ96847.1"/>
    <property type="molecule type" value="Genomic_DNA"/>
</dbReference>
<feature type="compositionally biased region" description="Polar residues" evidence="1">
    <location>
        <begin position="94"/>
        <end position="104"/>
    </location>
</feature>
<evidence type="ECO:0000256" key="1">
    <source>
        <dbReference type="SAM" id="MobiDB-lite"/>
    </source>
</evidence>
<feature type="region of interest" description="Disordered" evidence="1">
    <location>
        <begin position="94"/>
        <end position="120"/>
    </location>
</feature>
<accession>A0AAV2YP74</accession>
<reference evidence="2" key="1">
    <citation type="submission" date="2022-11" db="EMBL/GenBank/DDBJ databases">
        <authorList>
            <person name="Morgan W.R."/>
            <person name="Tartar A."/>
        </authorList>
    </citation>
    <scope>NUCLEOTIDE SEQUENCE</scope>
    <source>
        <strain evidence="2">ARSEF 373</strain>
    </source>
</reference>
<comment type="caution">
    <text evidence="2">The sequence shown here is derived from an EMBL/GenBank/DDBJ whole genome shotgun (WGS) entry which is preliminary data.</text>
</comment>
<reference evidence="2" key="2">
    <citation type="journal article" date="2023" name="Microbiol Resour">
        <title>Decontamination and Annotation of the Draft Genome Sequence of the Oomycete Lagenidium giganteum ARSEF 373.</title>
        <authorList>
            <person name="Morgan W.R."/>
            <person name="Tartar A."/>
        </authorList>
    </citation>
    <scope>NUCLEOTIDE SEQUENCE</scope>
    <source>
        <strain evidence="2">ARSEF 373</strain>
    </source>
</reference>
<proteinExistence type="predicted"/>
<feature type="region of interest" description="Disordered" evidence="1">
    <location>
        <begin position="1"/>
        <end position="31"/>
    </location>
</feature>
<protein>
    <submittedName>
        <fullName evidence="2">Uncharacterized protein</fullName>
    </submittedName>
</protein>
<evidence type="ECO:0000313" key="3">
    <source>
        <dbReference type="Proteomes" id="UP001146120"/>
    </source>
</evidence>
<dbReference type="AlphaFoldDB" id="A0AAV2YP74"/>
<sequence length="186" mass="21351">MDIADKYEMAGSRIEASRSHSRSLVDSSRSRGRNALKSVLAPIARSRVTSKLTATAGRSNVLLSPVRCLPLMEVFVARHHEFQHESCWTAAQRQCTSQSTGRKNTTFQERSTTRSESESSWETKTLLSPFWKSRRCPFPSLGWIHLPRVSQLFTRYRKRLTVSWAFRSLKMPIRKSTGFVEESKKQ</sequence>
<evidence type="ECO:0000313" key="2">
    <source>
        <dbReference type="EMBL" id="DAZ96847.1"/>
    </source>
</evidence>
<name>A0AAV2YP74_9STRA</name>
<organism evidence="2 3">
    <name type="scientific">Lagenidium giganteum</name>
    <dbReference type="NCBI Taxonomy" id="4803"/>
    <lineage>
        <taxon>Eukaryota</taxon>
        <taxon>Sar</taxon>
        <taxon>Stramenopiles</taxon>
        <taxon>Oomycota</taxon>
        <taxon>Peronosporomycetes</taxon>
        <taxon>Pythiales</taxon>
        <taxon>Pythiaceae</taxon>
    </lineage>
</organism>
<dbReference type="Proteomes" id="UP001146120">
    <property type="component" value="Unassembled WGS sequence"/>
</dbReference>